<proteinExistence type="predicted"/>
<comment type="caution">
    <text evidence="1">The sequence shown here is derived from an EMBL/GenBank/DDBJ whole genome shotgun (WGS) entry which is preliminary data.</text>
</comment>
<organism evidence="1 2">
    <name type="scientific">Goodea atripinnis</name>
    <dbReference type="NCBI Taxonomy" id="208336"/>
    <lineage>
        <taxon>Eukaryota</taxon>
        <taxon>Metazoa</taxon>
        <taxon>Chordata</taxon>
        <taxon>Craniata</taxon>
        <taxon>Vertebrata</taxon>
        <taxon>Euteleostomi</taxon>
        <taxon>Actinopterygii</taxon>
        <taxon>Neopterygii</taxon>
        <taxon>Teleostei</taxon>
        <taxon>Neoteleostei</taxon>
        <taxon>Acanthomorphata</taxon>
        <taxon>Ovalentaria</taxon>
        <taxon>Atherinomorphae</taxon>
        <taxon>Cyprinodontiformes</taxon>
        <taxon>Goodeidae</taxon>
        <taxon>Goodea</taxon>
    </lineage>
</organism>
<evidence type="ECO:0000313" key="1">
    <source>
        <dbReference type="EMBL" id="MEQ2164902.1"/>
    </source>
</evidence>
<accession>A0ABV0N0M1</accession>
<reference evidence="1 2" key="1">
    <citation type="submission" date="2021-06" db="EMBL/GenBank/DDBJ databases">
        <authorList>
            <person name="Palmer J.M."/>
        </authorList>
    </citation>
    <scope>NUCLEOTIDE SEQUENCE [LARGE SCALE GENOMIC DNA]</scope>
    <source>
        <strain evidence="1 2">GA_2019</strain>
        <tissue evidence="1">Muscle</tissue>
    </source>
</reference>
<protein>
    <submittedName>
        <fullName evidence="1">Uncharacterized protein</fullName>
    </submittedName>
</protein>
<keyword evidence="2" id="KW-1185">Reference proteome</keyword>
<name>A0ABV0N0M1_9TELE</name>
<dbReference type="Proteomes" id="UP001476798">
    <property type="component" value="Unassembled WGS sequence"/>
</dbReference>
<gene>
    <name evidence="1" type="ORF">GOODEAATRI_011561</name>
</gene>
<sequence length="306" mass="33078">MWVKLNQIEAGKVSAKDSSSPDVVGSEVWGVSASLDFKRGLWSSMAINFSASAALLKRCSEPLWLTFRVTGYIRNGRTPLLASSSLTASKAFLLCVVFLLLSGKNSSLDFDVCPSLNIQCVGADERALAPLRIFSLSWYRSSRKMSVRGRLDLSWVENIRPTSRRLDIHDLSSISANFWRRFSSSFWRSPTSCFTALMLADVASSLPCSFLLTSTCCAISPLSSFTAELEASTIAFRACISPASISSTASLTANLTFPASHSSCSHSASKMAALVMSSSSWADAFFLFAVSSADDLLLAPLPLDIL</sequence>
<dbReference type="EMBL" id="JAHRIO010020703">
    <property type="protein sequence ID" value="MEQ2164902.1"/>
    <property type="molecule type" value="Genomic_DNA"/>
</dbReference>
<evidence type="ECO:0000313" key="2">
    <source>
        <dbReference type="Proteomes" id="UP001476798"/>
    </source>
</evidence>